<dbReference type="InterPro" id="IPR005467">
    <property type="entry name" value="His_kinase_dom"/>
</dbReference>
<dbReference type="Pfam" id="PF00672">
    <property type="entry name" value="HAMP"/>
    <property type="match status" value="1"/>
</dbReference>
<dbReference type="AlphaFoldDB" id="A0A1V4IYJ9"/>
<keyword evidence="13 14" id="KW-0472">Membrane</keyword>
<feature type="transmembrane region" description="Helical" evidence="14">
    <location>
        <begin position="24"/>
        <end position="43"/>
    </location>
</feature>
<keyword evidence="10" id="KW-0067">ATP-binding</keyword>
<keyword evidence="9 17" id="KW-0418">Kinase</keyword>
<dbReference type="EMBL" id="MZGV01000001">
    <property type="protein sequence ID" value="OPJ65016.1"/>
    <property type="molecule type" value="Genomic_DNA"/>
</dbReference>
<name>A0A1V4IYJ9_9CLOT</name>
<evidence type="ECO:0000259" key="16">
    <source>
        <dbReference type="PROSITE" id="PS50885"/>
    </source>
</evidence>
<reference evidence="17 18" key="1">
    <citation type="submission" date="2017-03" db="EMBL/GenBank/DDBJ databases">
        <title>Genome sequence of Clostridium oryzae DSM 28571.</title>
        <authorList>
            <person name="Poehlein A."/>
            <person name="Daniel R."/>
        </authorList>
    </citation>
    <scope>NUCLEOTIDE SEQUENCE [LARGE SCALE GENOMIC DNA]</scope>
    <source>
        <strain evidence="17 18">DSM 28571</strain>
    </source>
</reference>
<keyword evidence="5" id="KW-0597">Phosphoprotein</keyword>
<evidence type="ECO:0000313" key="18">
    <source>
        <dbReference type="Proteomes" id="UP000190080"/>
    </source>
</evidence>
<proteinExistence type="predicted"/>
<keyword evidence="18" id="KW-1185">Reference proteome</keyword>
<dbReference type="Pfam" id="PF02518">
    <property type="entry name" value="HATPase_c"/>
    <property type="match status" value="1"/>
</dbReference>
<evidence type="ECO:0000256" key="7">
    <source>
        <dbReference type="ARBA" id="ARBA00022692"/>
    </source>
</evidence>
<evidence type="ECO:0000256" key="13">
    <source>
        <dbReference type="ARBA" id="ARBA00023136"/>
    </source>
</evidence>
<gene>
    <name evidence="17" type="primary">yehU_1</name>
    <name evidence="17" type="ORF">CLORY_00160</name>
</gene>
<dbReference type="GO" id="GO:0005524">
    <property type="term" value="F:ATP binding"/>
    <property type="evidence" value="ECO:0007669"/>
    <property type="project" value="UniProtKB-KW"/>
</dbReference>
<dbReference type="PANTHER" id="PTHR34220">
    <property type="entry name" value="SENSOR HISTIDINE KINASE YPDA"/>
    <property type="match status" value="1"/>
</dbReference>
<comment type="caution">
    <text evidence="17">The sequence shown here is derived from an EMBL/GenBank/DDBJ whole genome shotgun (WGS) entry which is preliminary data.</text>
</comment>
<dbReference type="SMART" id="SM00387">
    <property type="entry name" value="HATPase_c"/>
    <property type="match status" value="1"/>
</dbReference>
<keyword evidence="11 14" id="KW-1133">Transmembrane helix</keyword>
<keyword evidence="4" id="KW-1003">Cell membrane</keyword>
<organism evidence="17 18">
    <name type="scientific">Clostridium oryzae</name>
    <dbReference type="NCBI Taxonomy" id="1450648"/>
    <lineage>
        <taxon>Bacteria</taxon>
        <taxon>Bacillati</taxon>
        <taxon>Bacillota</taxon>
        <taxon>Clostridia</taxon>
        <taxon>Eubacteriales</taxon>
        <taxon>Clostridiaceae</taxon>
        <taxon>Clostridium</taxon>
    </lineage>
</organism>
<evidence type="ECO:0000259" key="15">
    <source>
        <dbReference type="PROSITE" id="PS50109"/>
    </source>
</evidence>
<evidence type="ECO:0000256" key="4">
    <source>
        <dbReference type="ARBA" id="ARBA00022475"/>
    </source>
</evidence>
<dbReference type="Gene3D" id="3.30.565.10">
    <property type="entry name" value="Histidine kinase-like ATPase, C-terminal domain"/>
    <property type="match status" value="1"/>
</dbReference>
<accession>A0A1V4IYJ9</accession>
<dbReference type="SUPFAM" id="SSF158472">
    <property type="entry name" value="HAMP domain-like"/>
    <property type="match status" value="1"/>
</dbReference>
<evidence type="ECO:0000256" key="8">
    <source>
        <dbReference type="ARBA" id="ARBA00022741"/>
    </source>
</evidence>
<evidence type="ECO:0000256" key="3">
    <source>
        <dbReference type="ARBA" id="ARBA00012438"/>
    </source>
</evidence>
<dbReference type="SUPFAM" id="SSF55874">
    <property type="entry name" value="ATPase domain of HSP90 chaperone/DNA topoisomerase II/histidine kinase"/>
    <property type="match status" value="1"/>
</dbReference>
<keyword evidence="12" id="KW-0902">Two-component regulatory system</keyword>
<comment type="catalytic activity">
    <reaction evidence="1">
        <text>ATP + protein L-histidine = ADP + protein N-phospho-L-histidine.</text>
        <dbReference type="EC" id="2.7.13.3"/>
    </reaction>
</comment>
<dbReference type="EC" id="2.7.13.3" evidence="3"/>
<dbReference type="CDD" id="cd06225">
    <property type="entry name" value="HAMP"/>
    <property type="match status" value="1"/>
</dbReference>
<feature type="transmembrane region" description="Helical" evidence="14">
    <location>
        <begin position="317"/>
        <end position="336"/>
    </location>
</feature>
<evidence type="ECO:0000256" key="14">
    <source>
        <dbReference type="SAM" id="Phobius"/>
    </source>
</evidence>
<dbReference type="GO" id="GO:0005886">
    <property type="term" value="C:plasma membrane"/>
    <property type="evidence" value="ECO:0007669"/>
    <property type="project" value="UniProtKB-SubCell"/>
</dbReference>
<evidence type="ECO:0000256" key="2">
    <source>
        <dbReference type="ARBA" id="ARBA00004651"/>
    </source>
</evidence>
<comment type="subcellular location">
    <subcellularLocation>
        <location evidence="2">Cell membrane</location>
        <topology evidence="2">Multi-pass membrane protein</topology>
    </subcellularLocation>
</comment>
<dbReference type="InterPro" id="IPR050640">
    <property type="entry name" value="Bact_2-comp_sensor_kinase"/>
</dbReference>
<keyword evidence="8" id="KW-0547">Nucleotide-binding</keyword>
<dbReference type="Proteomes" id="UP000190080">
    <property type="component" value="Unassembled WGS sequence"/>
</dbReference>
<keyword evidence="7 14" id="KW-0812">Transmembrane</keyword>
<evidence type="ECO:0000256" key="11">
    <source>
        <dbReference type="ARBA" id="ARBA00022989"/>
    </source>
</evidence>
<dbReference type="InterPro" id="IPR003594">
    <property type="entry name" value="HATPase_dom"/>
</dbReference>
<dbReference type="InterPro" id="IPR003660">
    <property type="entry name" value="HAMP_dom"/>
</dbReference>
<evidence type="ECO:0000256" key="9">
    <source>
        <dbReference type="ARBA" id="ARBA00022777"/>
    </source>
</evidence>
<dbReference type="Gene3D" id="6.10.340.10">
    <property type="match status" value="1"/>
</dbReference>
<feature type="domain" description="HAMP" evidence="16">
    <location>
        <begin position="338"/>
        <end position="390"/>
    </location>
</feature>
<evidence type="ECO:0000256" key="10">
    <source>
        <dbReference type="ARBA" id="ARBA00022840"/>
    </source>
</evidence>
<dbReference type="PROSITE" id="PS50885">
    <property type="entry name" value="HAMP"/>
    <property type="match status" value="1"/>
</dbReference>
<dbReference type="OrthoDB" id="9809348at2"/>
<dbReference type="RefSeq" id="WP_079421543.1">
    <property type="nucleotide sequence ID" value="NZ_MZGV01000001.1"/>
</dbReference>
<evidence type="ECO:0000313" key="17">
    <source>
        <dbReference type="EMBL" id="OPJ65016.1"/>
    </source>
</evidence>
<dbReference type="GO" id="GO:0000155">
    <property type="term" value="F:phosphorelay sensor kinase activity"/>
    <property type="evidence" value="ECO:0007669"/>
    <property type="project" value="InterPro"/>
</dbReference>
<feature type="domain" description="Histidine kinase" evidence="15">
    <location>
        <begin position="373"/>
        <end position="619"/>
    </location>
</feature>
<evidence type="ECO:0000256" key="12">
    <source>
        <dbReference type="ARBA" id="ARBA00023012"/>
    </source>
</evidence>
<evidence type="ECO:0000256" key="1">
    <source>
        <dbReference type="ARBA" id="ARBA00000085"/>
    </source>
</evidence>
<evidence type="ECO:0000256" key="5">
    <source>
        <dbReference type="ARBA" id="ARBA00022553"/>
    </source>
</evidence>
<protein>
    <recommendedName>
        <fullName evidence="3">histidine kinase</fullName>
        <ecNumber evidence="3">2.7.13.3</ecNumber>
    </recommendedName>
</protein>
<dbReference type="Pfam" id="PF06580">
    <property type="entry name" value="His_kinase"/>
    <property type="match status" value="1"/>
</dbReference>
<keyword evidence="6 17" id="KW-0808">Transferase</keyword>
<dbReference type="PANTHER" id="PTHR34220:SF11">
    <property type="entry name" value="SENSOR PROTEIN KINASE HPTS"/>
    <property type="match status" value="1"/>
</dbReference>
<dbReference type="InterPro" id="IPR036890">
    <property type="entry name" value="HATPase_C_sf"/>
</dbReference>
<dbReference type="InterPro" id="IPR010559">
    <property type="entry name" value="Sig_transdc_His_kin_internal"/>
</dbReference>
<sequence>MAAILLFEKGKNTFNNMSLNRKLIFSYILIIMIPVLGVSFFVFNSLRHKYIEDAIKKNDYILGLEETKVVNNVNTMQTMVQKILASKQLVDYIQRKGRTPSQELIDININVVQDIENLQYSNPIIEDIKIYTSNPYPKEISPLIFREDRIDKFQWYKNVKNSKGNEYWDINFRVKRDFNNLVTKFKSGEDIVSINKKIYSYSKKDVGFLEIDMLSKNFFPTMYSRTDVQGSQIVAVDKDYKVHINRKSTLINKLQVTQKIIKNKIKNINNKKDGYLYLGNDRHIVMIYKYVPGIDCYILNIVSLDSVYKNIESTRNIVVMITLITILALIVVTNFINSLILKKLHIMIDTVSSIEKGNFDVKLNLYSDDELGQLAHQFRKLIRKIKELIEDEVNKKESTKEVELRALQTQIDSHFLYNTLENIKMIAEIEEQYLISDSITALGNMMKYNMKWNSEYVALKEEIAHIKNYIELMNLRYENKIKLRFDINEDINNCAILKLSLQPIIENSVKYAISYRIENGIDILIKARENEKNIYIDILDNGIGIDQINLFEINNELRNGKGGEELKTKEPTYSKKGNGLGLKNVNERMKLFYGQAYGIYIESEQNNFTKVTLNLPKIYVTGGSKNV</sequence>
<dbReference type="SMART" id="SM00304">
    <property type="entry name" value="HAMP"/>
    <property type="match status" value="1"/>
</dbReference>
<dbReference type="STRING" id="1450648.CLORY_00160"/>
<dbReference type="PROSITE" id="PS50109">
    <property type="entry name" value="HIS_KIN"/>
    <property type="match status" value="1"/>
</dbReference>
<evidence type="ECO:0000256" key="6">
    <source>
        <dbReference type="ARBA" id="ARBA00022679"/>
    </source>
</evidence>